<evidence type="ECO:0000313" key="2">
    <source>
        <dbReference type="EMBL" id="VDN39246.1"/>
    </source>
</evidence>
<keyword evidence="1" id="KW-0175">Coiled coil</keyword>
<dbReference type="EMBL" id="UYRT01093899">
    <property type="protein sequence ID" value="VDN39246.1"/>
    <property type="molecule type" value="Genomic_DNA"/>
</dbReference>
<sequence length="146" mass="17054">MKNCDRTFFDLASPVYQKTRYIVHRTRRLLRRQENKSNAARRRKRSLAEKEETKFIVRKRNRHISVVPEDAIKNDSDDDDGPMLFCLFGDPKNVKFLKPEENTAPAVSNKVKEEGFQQSAEMESNDECQVVSEVILPNFLTLHDKL</sequence>
<keyword evidence="3" id="KW-1185">Reference proteome</keyword>
<accession>A0A183ELW6</accession>
<evidence type="ECO:0000256" key="1">
    <source>
        <dbReference type="SAM" id="Coils"/>
    </source>
</evidence>
<feature type="coiled-coil region" evidence="1">
    <location>
        <begin position="23"/>
        <end position="50"/>
    </location>
</feature>
<proteinExistence type="predicted"/>
<dbReference type="WBParaSite" id="GPUH_0002198401-mRNA-1">
    <property type="protein sequence ID" value="GPUH_0002198401-mRNA-1"/>
    <property type="gene ID" value="GPUH_0002198401"/>
</dbReference>
<reference evidence="4" key="1">
    <citation type="submission" date="2016-06" db="UniProtKB">
        <authorList>
            <consortium name="WormBaseParasite"/>
        </authorList>
    </citation>
    <scope>IDENTIFICATION</scope>
</reference>
<dbReference type="AlphaFoldDB" id="A0A183ELW6"/>
<name>A0A183ELW6_9BILA</name>
<evidence type="ECO:0000313" key="3">
    <source>
        <dbReference type="Proteomes" id="UP000271098"/>
    </source>
</evidence>
<evidence type="ECO:0000313" key="4">
    <source>
        <dbReference type="WBParaSite" id="GPUH_0002198401-mRNA-1"/>
    </source>
</evidence>
<dbReference type="Proteomes" id="UP000271098">
    <property type="component" value="Unassembled WGS sequence"/>
</dbReference>
<protein>
    <submittedName>
        <fullName evidence="4">B3 domain-containing protein</fullName>
    </submittedName>
</protein>
<reference evidence="2 3" key="2">
    <citation type="submission" date="2018-11" db="EMBL/GenBank/DDBJ databases">
        <authorList>
            <consortium name="Pathogen Informatics"/>
        </authorList>
    </citation>
    <scope>NUCLEOTIDE SEQUENCE [LARGE SCALE GENOMIC DNA]</scope>
</reference>
<organism evidence="4">
    <name type="scientific">Gongylonema pulchrum</name>
    <dbReference type="NCBI Taxonomy" id="637853"/>
    <lineage>
        <taxon>Eukaryota</taxon>
        <taxon>Metazoa</taxon>
        <taxon>Ecdysozoa</taxon>
        <taxon>Nematoda</taxon>
        <taxon>Chromadorea</taxon>
        <taxon>Rhabditida</taxon>
        <taxon>Spirurina</taxon>
        <taxon>Spiruromorpha</taxon>
        <taxon>Spiruroidea</taxon>
        <taxon>Gongylonematidae</taxon>
        <taxon>Gongylonema</taxon>
    </lineage>
</organism>
<gene>
    <name evidence="2" type="ORF">GPUH_LOCUS21959</name>
</gene>